<reference evidence="1 2" key="1">
    <citation type="journal article" date="2010" name="BMC Genomics">
        <title>Genome comparison of the epiphytic bacteria Erwinia billingiae and E. tasmaniensis with the pear pathogen E. pyrifoliae.</title>
        <authorList>
            <person name="Kube M."/>
            <person name="Migdoll A.M."/>
            <person name="Gehring I."/>
            <person name="Heitmann K."/>
            <person name="Mayer Y."/>
            <person name="Kuhl H."/>
            <person name="Knaust F."/>
            <person name="Geider K."/>
            <person name="Reinhardt R."/>
        </authorList>
    </citation>
    <scope>NUCLEOTIDE SEQUENCE [LARGE SCALE GENOMIC DNA]</scope>
    <source>
        <strain evidence="1 2">Eb661</strain>
    </source>
</reference>
<proteinExistence type="predicted"/>
<organism evidence="2">
    <name type="scientific">Erwinia billingiae (strain Eb661)</name>
    <dbReference type="NCBI Taxonomy" id="634500"/>
    <lineage>
        <taxon>Bacteria</taxon>
        <taxon>Pseudomonadati</taxon>
        <taxon>Pseudomonadota</taxon>
        <taxon>Gammaproteobacteria</taxon>
        <taxon>Enterobacterales</taxon>
        <taxon>Erwiniaceae</taxon>
        <taxon>Erwinia</taxon>
    </lineage>
</organism>
<dbReference type="AlphaFoldDB" id="D8MQY0"/>
<name>D8MQY0_ERWBE</name>
<gene>
    <name evidence="1" type="ordered locus">EbC_17060</name>
</gene>
<evidence type="ECO:0000313" key="2">
    <source>
        <dbReference type="Proteomes" id="UP000008793"/>
    </source>
</evidence>
<dbReference type="HOGENOM" id="CLU_182178_0_0_6"/>
<dbReference type="EMBL" id="FP236843">
    <property type="protein sequence ID" value="CAX59237.1"/>
    <property type="molecule type" value="Genomic_DNA"/>
</dbReference>
<protein>
    <submittedName>
        <fullName evidence="1">Conserved uncharacterized protein</fullName>
    </submittedName>
</protein>
<accession>D8MQY0</accession>
<dbReference type="KEGG" id="ebi:EbC_17060"/>
<evidence type="ECO:0000313" key="1">
    <source>
        <dbReference type="EMBL" id="CAX59237.1"/>
    </source>
</evidence>
<dbReference type="Proteomes" id="UP000008793">
    <property type="component" value="Chromosome"/>
</dbReference>
<sequence>MAVLYIPSLVSLLVNAEKQKGSGLTQQEVEQIRDNATCISVPDNLVRGMDPSRGYRDIDPARCWEAWRDSRSPGLAQTA</sequence>
<dbReference type="eggNOG" id="ENOG5033IW6">
    <property type="taxonomic scope" value="Bacteria"/>
</dbReference>
<keyword evidence="2" id="KW-1185">Reference proteome</keyword>